<dbReference type="WBParaSite" id="Pan_g8294.t1">
    <property type="protein sequence ID" value="Pan_g8294.t1"/>
    <property type="gene ID" value="Pan_g8294"/>
</dbReference>
<reference evidence="2" key="1">
    <citation type="journal article" date="2013" name="Genetics">
        <title>The draft genome and transcriptome of Panagrellus redivivus are shaped by the harsh demands of a free-living lifestyle.</title>
        <authorList>
            <person name="Srinivasan J."/>
            <person name="Dillman A.R."/>
            <person name="Macchietto M.G."/>
            <person name="Heikkinen L."/>
            <person name="Lakso M."/>
            <person name="Fracchia K.M."/>
            <person name="Antoshechkin I."/>
            <person name="Mortazavi A."/>
            <person name="Wong G."/>
            <person name="Sternberg P.W."/>
        </authorList>
    </citation>
    <scope>NUCLEOTIDE SEQUENCE [LARGE SCALE GENOMIC DNA]</scope>
    <source>
        <strain evidence="2">MT8872</strain>
    </source>
</reference>
<dbReference type="Pfam" id="PF00651">
    <property type="entry name" value="BTB"/>
    <property type="match status" value="2"/>
</dbReference>
<dbReference type="InterPro" id="IPR000210">
    <property type="entry name" value="BTB/POZ_dom"/>
</dbReference>
<dbReference type="PROSITE" id="PS50097">
    <property type="entry name" value="BTB"/>
    <property type="match status" value="2"/>
</dbReference>
<dbReference type="AlphaFoldDB" id="A0A7E4WB23"/>
<feature type="domain" description="BTB" evidence="1">
    <location>
        <begin position="142"/>
        <end position="201"/>
    </location>
</feature>
<dbReference type="Gene3D" id="3.30.710.10">
    <property type="entry name" value="Potassium Channel Kv1.1, Chain A"/>
    <property type="match status" value="2"/>
</dbReference>
<reference evidence="3" key="2">
    <citation type="submission" date="2020-10" db="UniProtKB">
        <authorList>
            <consortium name="WormBaseParasite"/>
        </authorList>
    </citation>
    <scope>IDENTIFICATION</scope>
</reference>
<protein>
    <submittedName>
        <fullName evidence="3">BTB domain-containing protein</fullName>
    </submittedName>
</protein>
<dbReference type="Proteomes" id="UP000492821">
    <property type="component" value="Unassembled WGS sequence"/>
</dbReference>
<dbReference type="InterPro" id="IPR011333">
    <property type="entry name" value="SKP1/BTB/POZ_sf"/>
</dbReference>
<dbReference type="PANTHER" id="PTHR24413">
    <property type="entry name" value="SPECKLE-TYPE POZ PROTEIN"/>
    <property type="match status" value="1"/>
</dbReference>
<dbReference type="SUPFAM" id="SSF54695">
    <property type="entry name" value="POZ domain"/>
    <property type="match status" value="2"/>
</dbReference>
<dbReference type="CDD" id="cd14733">
    <property type="entry name" value="BACK"/>
    <property type="match status" value="1"/>
</dbReference>
<name>A0A7E4WB23_PANRE</name>
<accession>A0A7E4WB23</accession>
<sequence>MNTMTKLKTLKTLQDKETILIRNFWFYQTEEHSFVHESDVYTWDLCYNTVRDGLSANGEVRMTLEFDREVDGNVTVEAIGLPTKTFAFSKTKKCTSFHVPFRPIYSDIDGELEVTFTVEIYVEVDYILEVRTDFTEYHHIPTDFEIHCENKQCNVHKDVLSKVSPVFEAMLQHNFIEKSCNKLQITDFDFITVQTVLNICYGCPPSELSVELSIKVLHFAEKYLMTDITTELEKVLAYNISIHNFCAVFRYADCLAKTSLYSKCVTFYRTNEKAINTIDDFTALPEPLITKLLKTTFRLETEFDVFMHASENGIPLGIVAKPFSITITTLADFFGIVPYTWNHNIDSLKMKCGQFFQQNKYFIENRFEFKYYSQKIQDSLVCLGRCFQLPTNFHEYYDIPTDFKIQCGNNFYEVHKDVLSKISPVFKAMIQNNVIESSSNKLEIKDFSFETVEIALNYCYERPLSDLSVALVIDVLYFANKYDMIASFVQLEGLLTLMYDVKIDHYAVFRYAEDCGRAGLLPQYLP</sequence>
<evidence type="ECO:0000259" key="1">
    <source>
        <dbReference type="PROSITE" id="PS50097"/>
    </source>
</evidence>
<feature type="domain" description="BTB" evidence="1">
    <location>
        <begin position="401"/>
        <end position="460"/>
    </location>
</feature>
<proteinExistence type="predicted"/>
<dbReference type="SMART" id="SM00225">
    <property type="entry name" value="BTB"/>
    <property type="match status" value="2"/>
</dbReference>
<evidence type="ECO:0000313" key="3">
    <source>
        <dbReference type="WBParaSite" id="Pan_g8294.t1"/>
    </source>
</evidence>
<dbReference type="CDD" id="cd18186">
    <property type="entry name" value="BTB_POZ_ZBTB_KLHL-like"/>
    <property type="match status" value="2"/>
</dbReference>
<evidence type="ECO:0000313" key="2">
    <source>
        <dbReference type="Proteomes" id="UP000492821"/>
    </source>
</evidence>
<organism evidence="2 3">
    <name type="scientific">Panagrellus redivivus</name>
    <name type="common">Microworm</name>
    <dbReference type="NCBI Taxonomy" id="6233"/>
    <lineage>
        <taxon>Eukaryota</taxon>
        <taxon>Metazoa</taxon>
        <taxon>Ecdysozoa</taxon>
        <taxon>Nematoda</taxon>
        <taxon>Chromadorea</taxon>
        <taxon>Rhabditida</taxon>
        <taxon>Tylenchina</taxon>
        <taxon>Panagrolaimomorpha</taxon>
        <taxon>Panagrolaimoidea</taxon>
        <taxon>Panagrolaimidae</taxon>
        <taxon>Panagrellus</taxon>
    </lineage>
</organism>
<keyword evidence="2" id="KW-1185">Reference proteome</keyword>